<dbReference type="FunFam" id="3.40.390.10:FF:000015">
    <property type="entry name" value="Meprin A subunit"/>
    <property type="match status" value="1"/>
</dbReference>
<dbReference type="Pfam" id="PF01400">
    <property type="entry name" value="Astacin"/>
    <property type="match status" value="1"/>
</dbReference>
<feature type="signal peptide" evidence="13">
    <location>
        <begin position="1"/>
        <end position="29"/>
    </location>
</feature>
<feature type="binding site" evidence="12">
    <location>
        <position position="228"/>
    </location>
    <ligand>
        <name>Zn(2+)</name>
        <dbReference type="ChEBI" id="CHEBI:29105"/>
        <note>catalytic</note>
    </ligand>
</feature>
<keyword evidence="4 13" id="KW-0732">Signal</keyword>
<evidence type="ECO:0000256" key="8">
    <source>
        <dbReference type="ARBA" id="ARBA00023145"/>
    </source>
</evidence>
<evidence type="ECO:0000259" key="16">
    <source>
        <dbReference type="PROSITE" id="PS51864"/>
    </source>
</evidence>
<sequence length="538" mass="59763">MRTAVMRSGTMRAVVVFVLVLLLCKVGTAQDDIEEEQEEPPQLTALPDVLIGDPNDVAADDIGLPITDEEFAAALADPSLLTFRSDDIDDEVSPLANQTTHFQGDIQIQNEDQFYELMLNNETNGQSSAISNPSLKWPNNEIPYYISSYFYGTERAVIVRAMAEYHKETCLKFVPRTTQRDYVHILKGQGCSSSVGRVGGVQTVSLGYGCVHLGTAIHELMHAAGFWHEQSRYDRDSFVTINYNNIIPGLAYNFNRKTRSVTQDLGLPYDYKSVMHYDQYAFAWNRRIPTLYPRQNGAQILGQRSGFSELDKMGLNLLYQCSGKPNPKPSGCTDSNRYCPDWARKGQCNVNTAYMHVYCKKSCDKCDKTVKPDPKPSPCVDQNQYCKDWAANGHCVSNAGYMKVGCKKSCNLCGTTKPTNCVDNNKYCADWASKGQCQSNAAYMKVGCPKSCKTCGEIIFPDQCVDTNAFCPDWSLRGYCQANPSYMHVSCRKSCNKCSSITTTSTTTTSLTTTTTTTVPSTTMPTEESTEAPHRGTH</sequence>
<feature type="active site" evidence="12">
    <location>
        <position position="219"/>
    </location>
</feature>
<evidence type="ECO:0000256" key="12">
    <source>
        <dbReference type="PROSITE-ProRule" id="PRU01211"/>
    </source>
</evidence>
<evidence type="ECO:0000256" key="10">
    <source>
        <dbReference type="ARBA" id="ARBA00023180"/>
    </source>
</evidence>
<feature type="binding site" evidence="12">
    <location>
        <position position="222"/>
    </location>
    <ligand>
        <name>Zn(2+)</name>
        <dbReference type="ChEBI" id="CHEBI:29105"/>
        <note>catalytic</note>
    </ligand>
</feature>
<dbReference type="PANTHER" id="PTHR10127">
    <property type="entry name" value="DISCOIDIN, CUB, EGF, LAMININ , AND ZINC METALLOPROTEASE DOMAIN CONTAINING"/>
    <property type="match status" value="1"/>
</dbReference>
<feature type="compositionally biased region" description="Low complexity" evidence="14">
    <location>
        <begin position="511"/>
        <end position="527"/>
    </location>
</feature>
<feature type="domain" description="ShKT" evidence="15">
    <location>
        <begin position="464"/>
        <end position="498"/>
    </location>
</feature>
<comment type="cofactor">
    <cofactor evidence="12 13">
        <name>Zn(2+)</name>
        <dbReference type="ChEBI" id="CHEBI:29105"/>
    </cofactor>
    <text evidence="12 13">Binds 1 zinc ion per subunit.</text>
</comment>
<keyword evidence="2 12" id="KW-0645">Protease</keyword>
<dbReference type="InterPro" id="IPR001506">
    <property type="entry name" value="Peptidase_M12A"/>
</dbReference>
<dbReference type="PROSITE" id="PS51670">
    <property type="entry name" value="SHKT"/>
    <property type="match status" value="4"/>
</dbReference>
<dbReference type="InterPro" id="IPR034035">
    <property type="entry name" value="Astacin-like_dom"/>
</dbReference>
<evidence type="ECO:0000256" key="14">
    <source>
        <dbReference type="SAM" id="MobiDB-lite"/>
    </source>
</evidence>
<evidence type="ECO:0000256" key="5">
    <source>
        <dbReference type="ARBA" id="ARBA00022801"/>
    </source>
</evidence>
<dbReference type="PANTHER" id="PTHR10127:SF780">
    <property type="entry name" value="METALLOENDOPEPTIDASE"/>
    <property type="match status" value="1"/>
</dbReference>
<dbReference type="GO" id="GO:0006508">
    <property type="term" value="P:proteolysis"/>
    <property type="evidence" value="ECO:0007669"/>
    <property type="project" value="UniProtKB-KW"/>
</dbReference>
<evidence type="ECO:0000313" key="18">
    <source>
        <dbReference type="Proteomes" id="UP001497623"/>
    </source>
</evidence>
<keyword evidence="5 12" id="KW-0378">Hydrolase</keyword>
<dbReference type="GO" id="GO:0008270">
    <property type="term" value="F:zinc ion binding"/>
    <property type="evidence" value="ECO:0007669"/>
    <property type="project" value="UniProtKB-UniRule"/>
</dbReference>
<feature type="disulfide bond" evidence="11">
    <location>
        <begin position="421"/>
        <end position="455"/>
    </location>
</feature>
<feature type="disulfide bond" evidence="11">
    <location>
        <begin position="464"/>
        <end position="498"/>
    </location>
</feature>
<feature type="domain" description="Peptidase M12A" evidence="16">
    <location>
        <begin position="128"/>
        <end position="322"/>
    </location>
</feature>
<reference evidence="17 18" key="1">
    <citation type="submission" date="2024-05" db="EMBL/GenBank/DDBJ databases">
        <authorList>
            <person name="Wallberg A."/>
        </authorList>
    </citation>
    <scope>NUCLEOTIDE SEQUENCE [LARGE SCALE GENOMIC DNA]</scope>
</reference>
<dbReference type="InterPro" id="IPR024079">
    <property type="entry name" value="MetalloPept_cat_dom_sf"/>
</dbReference>
<dbReference type="CDD" id="cd04280">
    <property type="entry name" value="ZnMc_astacin_like"/>
    <property type="match status" value="1"/>
</dbReference>
<dbReference type="Proteomes" id="UP001497623">
    <property type="component" value="Unassembled WGS sequence"/>
</dbReference>
<feature type="domain" description="ShKT" evidence="15">
    <location>
        <begin position="332"/>
        <end position="366"/>
    </location>
</feature>
<feature type="binding site" evidence="12">
    <location>
        <position position="218"/>
    </location>
    <ligand>
        <name>Zn(2+)</name>
        <dbReference type="ChEBI" id="CHEBI:29105"/>
        <note>catalytic</note>
    </ligand>
</feature>
<dbReference type="InterPro" id="IPR006026">
    <property type="entry name" value="Peptidase_Metallo"/>
</dbReference>
<dbReference type="Gene3D" id="3.40.390.10">
    <property type="entry name" value="Collagenase (Catalytic Domain)"/>
    <property type="match status" value="1"/>
</dbReference>
<feature type="region of interest" description="Disordered" evidence="14">
    <location>
        <begin position="511"/>
        <end position="538"/>
    </location>
</feature>
<dbReference type="Gene3D" id="1.10.10.1940">
    <property type="match status" value="3"/>
</dbReference>
<evidence type="ECO:0000256" key="6">
    <source>
        <dbReference type="ARBA" id="ARBA00022833"/>
    </source>
</evidence>
<dbReference type="PROSITE" id="PS51864">
    <property type="entry name" value="ASTACIN"/>
    <property type="match status" value="1"/>
</dbReference>
<dbReference type="AlphaFoldDB" id="A0AAV2PUM2"/>
<evidence type="ECO:0000256" key="2">
    <source>
        <dbReference type="ARBA" id="ARBA00022670"/>
    </source>
</evidence>
<feature type="chain" id="PRO_5043098062" description="Metalloendopeptidase" evidence="13">
    <location>
        <begin position="30"/>
        <end position="538"/>
    </location>
</feature>
<dbReference type="SUPFAM" id="SSF55486">
    <property type="entry name" value="Metalloproteases ('zincins'), catalytic domain"/>
    <property type="match status" value="1"/>
</dbReference>
<keyword evidence="10" id="KW-0325">Glycoprotein</keyword>
<feature type="disulfide bond" evidence="11">
    <location>
        <begin position="332"/>
        <end position="366"/>
    </location>
</feature>
<dbReference type="InterPro" id="IPR003582">
    <property type="entry name" value="ShKT_dom"/>
</dbReference>
<proteinExistence type="predicted"/>
<keyword evidence="3 12" id="KW-0479">Metal-binding</keyword>
<evidence type="ECO:0000256" key="1">
    <source>
        <dbReference type="ARBA" id="ARBA00002657"/>
    </source>
</evidence>
<feature type="domain" description="ShKT" evidence="15">
    <location>
        <begin position="379"/>
        <end position="413"/>
    </location>
</feature>
<dbReference type="Pfam" id="PF01549">
    <property type="entry name" value="ShK"/>
    <property type="match status" value="4"/>
</dbReference>
<comment type="caution">
    <text evidence="11">Lacks conserved residue(s) required for the propagation of feature annotation.</text>
</comment>
<evidence type="ECO:0000256" key="3">
    <source>
        <dbReference type="ARBA" id="ARBA00022723"/>
    </source>
</evidence>
<feature type="disulfide bond" evidence="11">
    <location>
        <begin position="379"/>
        <end position="413"/>
    </location>
</feature>
<keyword evidence="9 11" id="KW-1015">Disulfide bond</keyword>
<evidence type="ECO:0000313" key="17">
    <source>
        <dbReference type="EMBL" id="CAL4065514.1"/>
    </source>
</evidence>
<evidence type="ECO:0000256" key="13">
    <source>
        <dbReference type="RuleBase" id="RU361183"/>
    </source>
</evidence>
<comment type="function">
    <text evidence="1">Metalloprotease.</text>
</comment>
<dbReference type="SMART" id="SM00235">
    <property type="entry name" value="ZnMc"/>
    <property type="match status" value="1"/>
</dbReference>
<evidence type="ECO:0000256" key="7">
    <source>
        <dbReference type="ARBA" id="ARBA00023049"/>
    </source>
</evidence>
<feature type="domain" description="ShKT" evidence="15">
    <location>
        <begin position="421"/>
        <end position="455"/>
    </location>
</feature>
<keyword evidence="18" id="KW-1185">Reference proteome</keyword>
<protein>
    <recommendedName>
        <fullName evidence="13">Metalloendopeptidase</fullName>
        <ecNumber evidence="13">3.4.24.-</ecNumber>
    </recommendedName>
</protein>
<dbReference type="EC" id="3.4.24.-" evidence="13"/>
<keyword evidence="6 12" id="KW-0862">Zinc</keyword>
<dbReference type="GO" id="GO:0004222">
    <property type="term" value="F:metalloendopeptidase activity"/>
    <property type="evidence" value="ECO:0007669"/>
    <property type="project" value="UniProtKB-UniRule"/>
</dbReference>
<evidence type="ECO:0000256" key="11">
    <source>
        <dbReference type="PROSITE-ProRule" id="PRU01005"/>
    </source>
</evidence>
<keyword evidence="8" id="KW-0865">Zymogen</keyword>
<evidence type="ECO:0000256" key="4">
    <source>
        <dbReference type="ARBA" id="ARBA00022729"/>
    </source>
</evidence>
<gene>
    <name evidence="17" type="ORF">MNOR_LOCUS4842</name>
</gene>
<dbReference type="EMBL" id="CAXKWB010001799">
    <property type="protein sequence ID" value="CAL4065514.1"/>
    <property type="molecule type" value="Genomic_DNA"/>
</dbReference>
<keyword evidence="7 12" id="KW-0482">Metalloprotease</keyword>
<dbReference type="PRINTS" id="PR00480">
    <property type="entry name" value="ASTACIN"/>
</dbReference>
<dbReference type="SMART" id="SM00254">
    <property type="entry name" value="ShKT"/>
    <property type="match status" value="4"/>
</dbReference>
<organism evidence="17 18">
    <name type="scientific">Meganyctiphanes norvegica</name>
    <name type="common">Northern krill</name>
    <name type="synonym">Thysanopoda norvegica</name>
    <dbReference type="NCBI Taxonomy" id="48144"/>
    <lineage>
        <taxon>Eukaryota</taxon>
        <taxon>Metazoa</taxon>
        <taxon>Ecdysozoa</taxon>
        <taxon>Arthropoda</taxon>
        <taxon>Crustacea</taxon>
        <taxon>Multicrustacea</taxon>
        <taxon>Malacostraca</taxon>
        <taxon>Eumalacostraca</taxon>
        <taxon>Eucarida</taxon>
        <taxon>Euphausiacea</taxon>
        <taxon>Euphausiidae</taxon>
        <taxon>Meganyctiphanes</taxon>
    </lineage>
</organism>
<comment type="caution">
    <text evidence="17">The sequence shown here is derived from an EMBL/GenBank/DDBJ whole genome shotgun (WGS) entry which is preliminary data.</text>
</comment>
<accession>A0AAV2PUM2</accession>
<evidence type="ECO:0000256" key="9">
    <source>
        <dbReference type="ARBA" id="ARBA00023157"/>
    </source>
</evidence>
<name>A0AAV2PUM2_MEGNR</name>
<evidence type="ECO:0000259" key="15">
    <source>
        <dbReference type="PROSITE" id="PS51670"/>
    </source>
</evidence>